<reference evidence="4 5" key="1">
    <citation type="submission" date="2021-03" db="EMBL/GenBank/DDBJ databases">
        <title>Sequencing the genomes of 1000 actinobacteria strains.</title>
        <authorList>
            <person name="Klenk H.-P."/>
        </authorList>
    </citation>
    <scope>NUCLEOTIDE SEQUENCE [LARGE SCALE GENOMIC DNA]</scope>
    <source>
        <strain evidence="4 5">DSM 15797</strain>
    </source>
</reference>
<dbReference type="Pfam" id="PF05683">
    <property type="entry name" value="Fumerase_C"/>
    <property type="match status" value="1"/>
</dbReference>
<name>A0ABS4XBJ0_9MICC</name>
<evidence type="ECO:0000313" key="5">
    <source>
        <dbReference type="Proteomes" id="UP001296993"/>
    </source>
</evidence>
<comment type="caution">
    <text evidence="4">The sequence shown here is derived from an EMBL/GenBank/DDBJ whole genome shotgun (WGS) entry which is preliminary data.</text>
</comment>
<accession>A0ABS4XBJ0</accession>
<comment type="similarity">
    <text evidence="1">Belongs to the class-I fumarase family.</text>
</comment>
<dbReference type="SUPFAM" id="SSF117457">
    <property type="entry name" value="FumA C-terminal domain-like"/>
    <property type="match status" value="1"/>
</dbReference>
<evidence type="ECO:0000259" key="3">
    <source>
        <dbReference type="Pfam" id="PF05683"/>
    </source>
</evidence>
<proteinExistence type="inferred from homology"/>
<evidence type="ECO:0000256" key="2">
    <source>
        <dbReference type="ARBA" id="ARBA00023239"/>
    </source>
</evidence>
<keyword evidence="2" id="KW-0456">Lyase</keyword>
<protein>
    <submittedName>
        <fullName evidence="4">Tartrate dehydratase beta subunit/fumarate hydratase class I family protein</fullName>
    </submittedName>
</protein>
<evidence type="ECO:0000256" key="1">
    <source>
        <dbReference type="ARBA" id="ARBA00008876"/>
    </source>
</evidence>
<gene>
    <name evidence="4" type="ORF">JOF47_001348</name>
</gene>
<dbReference type="InterPro" id="IPR036660">
    <property type="entry name" value="Fe-S_hydroAse_TtdB_cat_sf"/>
</dbReference>
<dbReference type="Proteomes" id="UP001296993">
    <property type="component" value="Unassembled WGS sequence"/>
</dbReference>
<dbReference type="RefSeq" id="WP_209996788.1">
    <property type="nucleotide sequence ID" value="NZ_BAAAJY010000003.1"/>
</dbReference>
<evidence type="ECO:0000313" key="4">
    <source>
        <dbReference type="EMBL" id="MBP2385837.1"/>
    </source>
</evidence>
<keyword evidence="5" id="KW-1185">Reference proteome</keyword>
<sequence length="42" mass="4776">MDGRSALSGTTIFARDIAHARRQDMVDRGEQLSDYFTDLPVY</sequence>
<feature type="domain" description="Fe-S hydro-lyase tartrate dehydratase beta-type catalytic" evidence="3">
    <location>
        <begin position="6"/>
        <end position="42"/>
    </location>
</feature>
<dbReference type="InterPro" id="IPR004647">
    <property type="entry name" value="Fe-S_hydro-lyase_TtdB-typ_cat"/>
</dbReference>
<organism evidence="4 5">
    <name type="scientific">Paeniglutamicibacter kerguelensis</name>
    <dbReference type="NCBI Taxonomy" id="254788"/>
    <lineage>
        <taxon>Bacteria</taxon>
        <taxon>Bacillati</taxon>
        <taxon>Actinomycetota</taxon>
        <taxon>Actinomycetes</taxon>
        <taxon>Micrococcales</taxon>
        <taxon>Micrococcaceae</taxon>
        <taxon>Paeniglutamicibacter</taxon>
    </lineage>
</organism>
<dbReference type="EMBL" id="JAGIOF010000001">
    <property type="protein sequence ID" value="MBP2385837.1"/>
    <property type="molecule type" value="Genomic_DNA"/>
</dbReference>